<dbReference type="PANTHER" id="PTHR33361">
    <property type="entry name" value="GLR0591 PROTEIN"/>
    <property type="match status" value="1"/>
</dbReference>
<proteinExistence type="predicted"/>
<dbReference type="Pfam" id="PF00656">
    <property type="entry name" value="Peptidase_C14"/>
    <property type="match status" value="1"/>
</dbReference>
<dbReference type="Proteomes" id="UP001595712">
    <property type="component" value="Unassembled WGS sequence"/>
</dbReference>
<dbReference type="NCBIfam" id="NF047832">
    <property type="entry name" value="caspase_w_EACC1"/>
    <property type="match status" value="1"/>
</dbReference>
<evidence type="ECO:0000259" key="1">
    <source>
        <dbReference type="Pfam" id="PF00656"/>
    </source>
</evidence>
<dbReference type="InterPro" id="IPR010281">
    <property type="entry name" value="DUF885"/>
</dbReference>
<dbReference type="InterPro" id="IPR011600">
    <property type="entry name" value="Pept_C14_caspase"/>
</dbReference>
<feature type="domain" description="Peptidase C14 caspase" evidence="1">
    <location>
        <begin position="7"/>
        <end position="222"/>
    </location>
</feature>
<sequence>MSVPEYRALLIGNSDFPEDPAHLLPLGPAPANDLNLLRSALIDDHIGLFDRRQVTLLPEGSRREMGIAVHEFFSAARPGDVLLLYYSGHGVLDIDDNLYLCAKDSVARLQHATALSSSEISTAIYRSPATTVIIVLDCCYAGSFKSGGLPTGQLQGTGRFVLSSCRASQLSMAGASSSLFTAALVEGLYRASPNTQLRLSDLYLHVHEVMAAGGSGQVPKFDFKGEGDVVIARRVIRQPQARDRGDDRSPDIDIRSFDAIPGLSVPTRFRQGGMRRIDWIADRYVEDTIALSPLTATAMGLPGHDHELDDLSPAGFASQASLDRHAVADLESTDPVDERERIAKDSMLERLRLRVERYDSGDTYMDLNVLASSVHSIRQIFDLMPRDGREAAENIASRLDAVPTAIEQYTETLRAEAAEGRVAAKRQVLEVATHCDNWNGAKGIETGFWANLVNSVTMDGEPIKTGPLHVALSLASNRARTAMGTFAAFLRDELAPQAPSNDAIGLKRYARASRFFIGAEIDLEATYAWAWKELVKIKADMASTAARIHPGKTIAQTMQLLDIDPDQNITDKDVFLGWIQELTDQTLADLADSHFDIPEPLRRVDCKIAPSDGGETYYTGPSEDFQRPGAMWWSIPPGQHLFSKWREKTTIFLLGVPGHHLQTGQTIARAHLLNRYQRQMMWCSGHGSGWARYCERLMEELGYYERDPAGKLGMLDNHAFQAARVIADIGLHCEFTIPEANPFGWRPGQQWDGGKMFEFIRMNTNTVADDILGFEVNRYLGWPGQAPCYKVGERLWMRLREECAARKGGDFSLKDFHTHALNLGPMGMGPLADAMKRY</sequence>
<comment type="caution">
    <text evidence="2">The sequence shown here is derived from an EMBL/GenBank/DDBJ whole genome shotgun (WGS) entry which is preliminary data.</text>
</comment>
<accession>A0ABV7PXL9</accession>
<keyword evidence="3" id="KW-1185">Reference proteome</keyword>
<dbReference type="EMBL" id="JBHRWO010000010">
    <property type="protein sequence ID" value="MFC3493359.1"/>
    <property type="molecule type" value="Genomic_DNA"/>
</dbReference>
<dbReference type="RefSeq" id="WP_387975584.1">
    <property type="nucleotide sequence ID" value="NZ_JBHRWO010000010.1"/>
</dbReference>
<evidence type="ECO:0000313" key="3">
    <source>
        <dbReference type="Proteomes" id="UP001595712"/>
    </source>
</evidence>
<protein>
    <submittedName>
        <fullName evidence="2">DUF885 family protein</fullName>
    </submittedName>
</protein>
<gene>
    <name evidence="2" type="ORF">ACFO8M_12785</name>
</gene>
<reference evidence="3" key="1">
    <citation type="journal article" date="2019" name="Int. J. Syst. Evol. Microbiol.">
        <title>The Global Catalogue of Microorganisms (GCM) 10K type strain sequencing project: providing services to taxonomists for standard genome sequencing and annotation.</title>
        <authorList>
            <consortium name="The Broad Institute Genomics Platform"/>
            <consortium name="The Broad Institute Genome Sequencing Center for Infectious Disease"/>
            <person name="Wu L."/>
            <person name="Ma J."/>
        </authorList>
    </citation>
    <scope>NUCLEOTIDE SEQUENCE [LARGE SCALE GENOMIC DNA]</scope>
    <source>
        <strain evidence="3">CGMCC 4.7396</strain>
    </source>
</reference>
<dbReference type="Pfam" id="PF05960">
    <property type="entry name" value="DUF885"/>
    <property type="match status" value="1"/>
</dbReference>
<dbReference type="Gene3D" id="3.40.50.1460">
    <property type="match status" value="1"/>
</dbReference>
<dbReference type="PANTHER" id="PTHR33361:SF2">
    <property type="entry name" value="DUF885 DOMAIN-CONTAINING PROTEIN"/>
    <property type="match status" value="1"/>
</dbReference>
<name>A0ABV7PXL9_9ACTN</name>
<evidence type="ECO:0000313" key="2">
    <source>
        <dbReference type="EMBL" id="MFC3493359.1"/>
    </source>
</evidence>
<dbReference type="SUPFAM" id="SSF52129">
    <property type="entry name" value="Caspase-like"/>
    <property type="match status" value="1"/>
</dbReference>
<dbReference type="InterPro" id="IPR029030">
    <property type="entry name" value="Caspase-like_dom_sf"/>
</dbReference>
<organism evidence="2 3">
    <name type="scientific">Glycomyces rhizosphaerae</name>
    <dbReference type="NCBI Taxonomy" id="2054422"/>
    <lineage>
        <taxon>Bacteria</taxon>
        <taxon>Bacillati</taxon>
        <taxon>Actinomycetota</taxon>
        <taxon>Actinomycetes</taxon>
        <taxon>Glycomycetales</taxon>
        <taxon>Glycomycetaceae</taxon>
        <taxon>Glycomyces</taxon>
    </lineage>
</organism>